<keyword evidence="3 5" id="KW-0067">ATP-binding</keyword>
<feature type="domain" description="ABC transporter" evidence="4">
    <location>
        <begin position="3"/>
        <end position="300"/>
    </location>
</feature>
<accession>A0A3D8IP66</accession>
<proteinExistence type="predicted"/>
<evidence type="ECO:0000256" key="1">
    <source>
        <dbReference type="ARBA" id="ARBA00022448"/>
    </source>
</evidence>
<evidence type="ECO:0000313" key="6">
    <source>
        <dbReference type="Proteomes" id="UP000256379"/>
    </source>
</evidence>
<dbReference type="InterPro" id="IPR027417">
    <property type="entry name" value="P-loop_NTPase"/>
</dbReference>
<dbReference type="Pfam" id="PF00005">
    <property type="entry name" value="ABC_tran"/>
    <property type="match status" value="1"/>
</dbReference>
<dbReference type="Gene3D" id="3.40.50.300">
    <property type="entry name" value="P-loop containing nucleotide triphosphate hydrolases"/>
    <property type="match status" value="1"/>
</dbReference>
<dbReference type="PROSITE" id="PS50893">
    <property type="entry name" value="ABC_TRANSPORTER_2"/>
    <property type="match status" value="1"/>
</dbReference>
<dbReference type="Proteomes" id="UP000256379">
    <property type="component" value="Unassembled WGS sequence"/>
</dbReference>
<dbReference type="CDD" id="cd03257">
    <property type="entry name" value="ABC_NikE_OppD_transporters"/>
    <property type="match status" value="1"/>
</dbReference>
<dbReference type="PANTHER" id="PTHR43776">
    <property type="entry name" value="TRANSPORT ATP-BINDING PROTEIN"/>
    <property type="match status" value="1"/>
</dbReference>
<dbReference type="GO" id="GO:0055085">
    <property type="term" value="P:transmembrane transport"/>
    <property type="evidence" value="ECO:0007669"/>
    <property type="project" value="UniProtKB-ARBA"/>
</dbReference>
<sequence length="310" mass="36106">MLLKVENLNHCYYKYKLLKKFPVQILKNINFSVYHNEMVGLIGLSGSGKSTIAKIVAQLIKPNMPQSLLRSHLQEAHTNKTLHNLEPIIESNQHKQAQYPDSKESSFVKNSMQHKILFNNQEIKLKSQHDKREFYKQVQILFQDSISSLNPRLTILENLQEPLQNLLQITHKETQLQKIRLLFDELKLPHRILYQYPSMISGGQAQRICIARCLLIAPSFIILDETTSNLDYLMQQEIMQIFTTMKHEKKCTFLFITHNINLAKQFCDRILLMQNGSIIEEAHLDKDQRGKKLFQSDLGQELESCCNTEV</sequence>
<keyword evidence="2" id="KW-0547">Nucleotide-binding</keyword>
<keyword evidence="1" id="KW-0813">Transport</keyword>
<name>A0A3D8IP66_9HELI</name>
<organism evidence="5 6">
    <name type="scientific">Helicobacter didelphidarum</name>
    <dbReference type="NCBI Taxonomy" id="2040648"/>
    <lineage>
        <taxon>Bacteria</taxon>
        <taxon>Pseudomonadati</taxon>
        <taxon>Campylobacterota</taxon>
        <taxon>Epsilonproteobacteria</taxon>
        <taxon>Campylobacterales</taxon>
        <taxon>Helicobacteraceae</taxon>
        <taxon>Helicobacter</taxon>
    </lineage>
</organism>
<reference evidence="5 6" key="1">
    <citation type="submission" date="2018-04" db="EMBL/GenBank/DDBJ databases">
        <title>Novel Campyloabacter and Helicobacter Species and Strains.</title>
        <authorList>
            <person name="Mannion A.J."/>
            <person name="Shen Z."/>
            <person name="Fox J.G."/>
        </authorList>
    </citation>
    <scope>NUCLEOTIDE SEQUENCE [LARGE SCALE GENOMIC DNA]</scope>
    <source>
        <strain evidence="5 6">MIT 17-337</strain>
    </source>
</reference>
<dbReference type="InterPro" id="IPR003593">
    <property type="entry name" value="AAA+_ATPase"/>
</dbReference>
<dbReference type="EMBL" id="NXLQ01000005">
    <property type="protein sequence ID" value="RDU66391.1"/>
    <property type="molecule type" value="Genomic_DNA"/>
</dbReference>
<dbReference type="InterPro" id="IPR017871">
    <property type="entry name" value="ABC_transporter-like_CS"/>
</dbReference>
<dbReference type="GO" id="GO:0016887">
    <property type="term" value="F:ATP hydrolysis activity"/>
    <property type="evidence" value="ECO:0007669"/>
    <property type="project" value="InterPro"/>
</dbReference>
<dbReference type="InterPro" id="IPR050319">
    <property type="entry name" value="ABC_transp_ATP-bind"/>
</dbReference>
<dbReference type="SMART" id="SM00382">
    <property type="entry name" value="AAA"/>
    <property type="match status" value="1"/>
</dbReference>
<dbReference type="PROSITE" id="PS00211">
    <property type="entry name" value="ABC_TRANSPORTER_1"/>
    <property type="match status" value="1"/>
</dbReference>
<evidence type="ECO:0000313" key="5">
    <source>
        <dbReference type="EMBL" id="RDU66391.1"/>
    </source>
</evidence>
<evidence type="ECO:0000256" key="2">
    <source>
        <dbReference type="ARBA" id="ARBA00022741"/>
    </source>
</evidence>
<evidence type="ECO:0000259" key="4">
    <source>
        <dbReference type="PROSITE" id="PS50893"/>
    </source>
</evidence>
<comment type="caution">
    <text evidence="5">The sequence shown here is derived from an EMBL/GenBank/DDBJ whole genome shotgun (WGS) entry which is preliminary data.</text>
</comment>
<protein>
    <submittedName>
        <fullName evidence="5">ABC transporter ATP-binding protein</fullName>
    </submittedName>
</protein>
<dbReference type="InterPro" id="IPR003439">
    <property type="entry name" value="ABC_transporter-like_ATP-bd"/>
</dbReference>
<dbReference type="RefSeq" id="WP_115542739.1">
    <property type="nucleotide sequence ID" value="NZ_NXLQ01000005.1"/>
</dbReference>
<dbReference type="OrthoDB" id="9814623at2"/>
<dbReference type="AlphaFoldDB" id="A0A3D8IP66"/>
<gene>
    <name evidence="5" type="ORF">CQA53_04030</name>
</gene>
<dbReference type="SUPFAM" id="SSF52540">
    <property type="entry name" value="P-loop containing nucleoside triphosphate hydrolases"/>
    <property type="match status" value="1"/>
</dbReference>
<dbReference type="GO" id="GO:0005524">
    <property type="term" value="F:ATP binding"/>
    <property type="evidence" value="ECO:0007669"/>
    <property type="project" value="UniProtKB-KW"/>
</dbReference>
<keyword evidence="6" id="KW-1185">Reference proteome</keyword>
<evidence type="ECO:0000256" key="3">
    <source>
        <dbReference type="ARBA" id="ARBA00022840"/>
    </source>
</evidence>